<name>W9CR25_SCLBF</name>
<sequence length="400" mass="45676">MPTVIDLAFQEMEKEWCREGNCKKSHFLCVDALTSRYKPLLELGKEYNASHPMNEENFRKTAPNIAQQLEGYRKLLDHHTIEDLPVYHRAQLHMSYARALVQALTENHENTKEEAKEDLLGVINHHLTEAKVWAERLVSIRELDITSEECVPMRDIIHGVADIKRWLDAREKFVTRNRDNVMDICHDSGLLEDGSASDSQYPEGTDLAAQGDWDGSDTVTERGFNDTVVDEKSPISDANHEGNEDPNAEDQLESNDLQDVCYEEFAGMAEEFHDKEVPVCRVEVEKDELFTCSELKIVWGFFHYFQHDKVGISNLMNDYLDKIDRNIDPNISEMRKLRKGLKAMDIKKVDETNETTPGSSESSFLSNPSTSKADTNSANIGGNLHKRRKVVEDDDDDDIL</sequence>
<keyword evidence="3" id="KW-1185">Reference proteome</keyword>
<reference evidence="2 3" key="1">
    <citation type="journal article" date="2014" name="Genome Announc.">
        <title>Draft genome sequence of Sclerotinia borealis, a psychrophilic plant pathogenic fungus.</title>
        <authorList>
            <person name="Mardanov A.V."/>
            <person name="Beletsky A.V."/>
            <person name="Kadnikov V.V."/>
            <person name="Ignatov A.N."/>
            <person name="Ravin N.V."/>
        </authorList>
    </citation>
    <scope>NUCLEOTIDE SEQUENCE [LARGE SCALE GENOMIC DNA]</scope>
    <source>
        <strain evidence="3">F-4157</strain>
    </source>
</reference>
<evidence type="ECO:0000313" key="3">
    <source>
        <dbReference type="Proteomes" id="UP000019487"/>
    </source>
</evidence>
<feature type="region of interest" description="Disordered" evidence="1">
    <location>
        <begin position="192"/>
        <end position="253"/>
    </location>
</feature>
<dbReference type="EMBL" id="AYSA01000045">
    <property type="protein sequence ID" value="ESZ98286.1"/>
    <property type="molecule type" value="Genomic_DNA"/>
</dbReference>
<feature type="compositionally biased region" description="Basic and acidic residues" evidence="1">
    <location>
        <begin position="219"/>
        <end position="243"/>
    </location>
</feature>
<dbReference type="Proteomes" id="UP000019487">
    <property type="component" value="Unassembled WGS sequence"/>
</dbReference>
<evidence type="ECO:0000313" key="2">
    <source>
        <dbReference type="EMBL" id="ESZ98286.1"/>
    </source>
</evidence>
<dbReference type="AlphaFoldDB" id="W9CR25"/>
<organism evidence="2 3">
    <name type="scientific">Sclerotinia borealis (strain F-4128)</name>
    <dbReference type="NCBI Taxonomy" id="1432307"/>
    <lineage>
        <taxon>Eukaryota</taxon>
        <taxon>Fungi</taxon>
        <taxon>Dikarya</taxon>
        <taxon>Ascomycota</taxon>
        <taxon>Pezizomycotina</taxon>
        <taxon>Leotiomycetes</taxon>
        <taxon>Helotiales</taxon>
        <taxon>Sclerotiniaceae</taxon>
        <taxon>Sclerotinia</taxon>
    </lineage>
</organism>
<protein>
    <submittedName>
        <fullName evidence="2">Uncharacterized protein</fullName>
    </submittedName>
</protein>
<feature type="compositionally biased region" description="Acidic residues" evidence="1">
    <location>
        <begin position="244"/>
        <end position="253"/>
    </location>
</feature>
<dbReference type="HOGENOM" id="CLU_692592_0_0_1"/>
<comment type="caution">
    <text evidence="2">The sequence shown here is derived from an EMBL/GenBank/DDBJ whole genome shotgun (WGS) entry which is preliminary data.</text>
</comment>
<gene>
    <name evidence="2" type="ORF">SBOR_1279</name>
</gene>
<feature type="compositionally biased region" description="Polar residues" evidence="1">
    <location>
        <begin position="354"/>
        <end position="380"/>
    </location>
</feature>
<accession>W9CR25</accession>
<evidence type="ECO:0000256" key="1">
    <source>
        <dbReference type="SAM" id="MobiDB-lite"/>
    </source>
</evidence>
<dbReference type="OrthoDB" id="3546389at2759"/>
<proteinExistence type="predicted"/>
<feature type="region of interest" description="Disordered" evidence="1">
    <location>
        <begin position="348"/>
        <end position="400"/>
    </location>
</feature>